<keyword evidence="1" id="KW-1133">Transmembrane helix</keyword>
<reference evidence="2" key="2">
    <citation type="journal article" date="2007" name="Science">
        <title>Draft genome sequence of the sexually transmitted pathogen Trichomonas vaginalis.</title>
        <authorList>
            <person name="Carlton J.M."/>
            <person name="Hirt R.P."/>
            <person name="Silva J.C."/>
            <person name="Delcher A.L."/>
            <person name="Schatz M."/>
            <person name="Zhao Q."/>
            <person name="Wortman J.R."/>
            <person name="Bidwell S.L."/>
            <person name="Alsmark U.C.M."/>
            <person name="Besteiro S."/>
            <person name="Sicheritz-Ponten T."/>
            <person name="Noel C.J."/>
            <person name="Dacks J.B."/>
            <person name="Foster P.G."/>
            <person name="Simillion C."/>
            <person name="Van de Peer Y."/>
            <person name="Miranda-Saavedra D."/>
            <person name="Barton G.J."/>
            <person name="Westrop G.D."/>
            <person name="Mueller S."/>
            <person name="Dessi D."/>
            <person name="Fiori P.L."/>
            <person name="Ren Q."/>
            <person name="Paulsen I."/>
            <person name="Zhang H."/>
            <person name="Bastida-Corcuera F.D."/>
            <person name="Simoes-Barbosa A."/>
            <person name="Brown M.T."/>
            <person name="Hayes R.D."/>
            <person name="Mukherjee M."/>
            <person name="Okumura C.Y."/>
            <person name="Schneider R."/>
            <person name="Smith A.J."/>
            <person name="Vanacova S."/>
            <person name="Villalvazo M."/>
            <person name="Haas B.J."/>
            <person name="Pertea M."/>
            <person name="Feldblyum T.V."/>
            <person name="Utterback T.R."/>
            <person name="Shu C.L."/>
            <person name="Osoegawa K."/>
            <person name="de Jong P.J."/>
            <person name="Hrdy I."/>
            <person name="Horvathova L."/>
            <person name="Zubacova Z."/>
            <person name="Dolezal P."/>
            <person name="Malik S.B."/>
            <person name="Logsdon J.M. Jr."/>
            <person name="Henze K."/>
            <person name="Gupta A."/>
            <person name="Wang C.C."/>
            <person name="Dunne R.L."/>
            <person name="Upcroft J.A."/>
            <person name="Upcroft P."/>
            <person name="White O."/>
            <person name="Salzberg S.L."/>
            <person name="Tang P."/>
            <person name="Chiu C.-H."/>
            <person name="Lee Y.-S."/>
            <person name="Embley T.M."/>
            <person name="Coombs G.H."/>
            <person name="Mottram J.C."/>
            <person name="Tachezy J."/>
            <person name="Fraser-Liggett C.M."/>
            <person name="Johnson P.J."/>
        </authorList>
    </citation>
    <scope>NUCLEOTIDE SEQUENCE [LARGE SCALE GENOMIC DNA]</scope>
    <source>
        <strain evidence="2">G3</strain>
    </source>
</reference>
<accession>A2D7Y7</accession>
<dbReference type="AlphaFoldDB" id="A2D7Y7"/>
<feature type="transmembrane region" description="Helical" evidence="1">
    <location>
        <begin position="125"/>
        <end position="148"/>
    </location>
</feature>
<keyword evidence="3" id="KW-1185">Reference proteome</keyword>
<keyword evidence="1" id="KW-0812">Transmembrane</keyword>
<gene>
    <name evidence="2" type="ORF">TVAG_070840</name>
</gene>
<dbReference type="VEuPathDB" id="TrichDB:TVAGG3_1045460"/>
<protein>
    <submittedName>
        <fullName evidence="2">Uncharacterized protein</fullName>
    </submittedName>
</protein>
<organism evidence="2 3">
    <name type="scientific">Trichomonas vaginalis (strain ATCC PRA-98 / G3)</name>
    <dbReference type="NCBI Taxonomy" id="412133"/>
    <lineage>
        <taxon>Eukaryota</taxon>
        <taxon>Metamonada</taxon>
        <taxon>Parabasalia</taxon>
        <taxon>Trichomonadida</taxon>
        <taxon>Trichomonadidae</taxon>
        <taxon>Trichomonas</taxon>
    </lineage>
</organism>
<evidence type="ECO:0000313" key="2">
    <source>
        <dbReference type="EMBL" id="EAY23420.1"/>
    </source>
</evidence>
<dbReference type="VEuPathDB" id="TrichDB:TVAG_070840"/>
<dbReference type="KEGG" id="tva:5468985"/>
<dbReference type="RefSeq" id="XP_001584406.1">
    <property type="nucleotide sequence ID" value="XM_001584356.1"/>
</dbReference>
<name>A2D7Y7_TRIV3</name>
<reference evidence="2" key="1">
    <citation type="submission" date="2006-10" db="EMBL/GenBank/DDBJ databases">
        <authorList>
            <person name="Amadeo P."/>
            <person name="Zhao Q."/>
            <person name="Wortman J."/>
            <person name="Fraser-Liggett C."/>
            <person name="Carlton J."/>
        </authorList>
    </citation>
    <scope>NUCLEOTIDE SEQUENCE</scope>
    <source>
        <strain evidence="2">G3</strain>
    </source>
</reference>
<evidence type="ECO:0000256" key="1">
    <source>
        <dbReference type="SAM" id="Phobius"/>
    </source>
</evidence>
<proteinExistence type="predicted"/>
<keyword evidence="1" id="KW-0472">Membrane</keyword>
<dbReference type="InParanoid" id="A2D7Y7"/>
<sequence length="155" mass="17417">MGIFNIVGNSNKIKNDVFPDSSLAHSVFTITGFGNYLENKYRGPLRRSTFITAIAEDPFFATREYENDEYSADFSFSADTYNLKSTEASISSFGSINITDMKNQTYGRIYIHDFGNSDSFYPDKLLGLLLMIFSFIATAVLLIIAGLYSCKKKLE</sequence>
<dbReference type="EMBL" id="DS113178">
    <property type="protein sequence ID" value="EAY23420.1"/>
    <property type="molecule type" value="Genomic_DNA"/>
</dbReference>
<evidence type="ECO:0000313" key="3">
    <source>
        <dbReference type="Proteomes" id="UP000001542"/>
    </source>
</evidence>
<dbReference type="Proteomes" id="UP000001542">
    <property type="component" value="Unassembled WGS sequence"/>
</dbReference>